<dbReference type="PROSITE" id="PS50294">
    <property type="entry name" value="WD_REPEATS_REGION"/>
    <property type="match status" value="2"/>
</dbReference>
<dbReference type="GO" id="GO:0061700">
    <property type="term" value="C:GATOR2 complex"/>
    <property type="evidence" value="ECO:0007669"/>
    <property type="project" value="TreeGrafter"/>
</dbReference>
<evidence type="ECO:0000256" key="6">
    <source>
        <dbReference type="PROSITE-ProRule" id="PRU00221"/>
    </source>
</evidence>
<dbReference type="Pfam" id="PF00400">
    <property type="entry name" value="WD40"/>
    <property type="match status" value="2"/>
</dbReference>
<dbReference type="PROSITE" id="PS00678">
    <property type="entry name" value="WD_REPEATS_1"/>
    <property type="match status" value="2"/>
</dbReference>
<evidence type="ECO:0000256" key="7">
    <source>
        <dbReference type="SAM" id="MobiDB-lite"/>
    </source>
</evidence>
<dbReference type="AlphaFoldDB" id="A0A9N8WNN7"/>
<dbReference type="InterPro" id="IPR015943">
    <property type="entry name" value="WD40/YVTN_repeat-like_dom_sf"/>
</dbReference>
<keyword evidence="4" id="KW-0863">Zinc-finger</keyword>
<keyword evidence="9" id="KW-1185">Reference proteome</keyword>
<dbReference type="PANTHER" id="PTHR46200">
    <property type="entry name" value="GATOR COMPLEX PROTEIN WDR24"/>
    <property type="match status" value="1"/>
</dbReference>
<evidence type="ECO:0000313" key="9">
    <source>
        <dbReference type="Proteomes" id="UP000789706"/>
    </source>
</evidence>
<dbReference type="GO" id="GO:0005774">
    <property type="term" value="C:vacuolar membrane"/>
    <property type="evidence" value="ECO:0007669"/>
    <property type="project" value="TreeGrafter"/>
</dbReference>
<dbReference type="GO" id="GO:1904263">
    <property type="term" value="P:positive regulation of TORC1 signaling"/>
    <property type="evidence" value="ECO:0007669"/>
    <property type="project" value="TreeGrafter"/>
</dbReference>
<protein>
    <submittedName>
        <fullName evidence="8">5101_t:CDS:1</fullName>
    </submittedName>
</protein>
<evidence type="ECO:0000256" key="2">
    <source>
        <dbReference type="ARBA" id="ARBA00022723"/>
    </source>
</evidence>
<reference evidence="8" key="1">
    <citation type="submission" date="2021-06" db="EMBL/GenBank/DDBJ databases">
        <authorList>
            <person name="Kallberg Y."/>
            <person name="Tangrot J."/>
            <person name="Rosling A."/>
        </authorList>
    </citation>
    <scope>NUCLEOTIDE SEQUENCE</scope>
    <source>
        <strain evidence="8">AZ414A</strain>
    </source>
</reference>
<organism evidence="8 9">
    <name type="scientific">Diversispora eburnea</name>
    <dbReference type="NCBI Taxonomy" id="1213867"/>
    <lineage>
        <taxon>Eukaryota</taxon>
        <taxon>Fungi</taxon>
        <taxon>Fungi incertae sedis</taxon>
        <taxon>Mucoromycota</taxon>
        <taxon>Glomeromycotina</taxon>
        <taxon>Glomeromycetes</taxon>
        <taxon>Diversisporales</taxon>
        <taxon>Diversisporaceae</taxon>
        <taxon>Diversispora</taxon>
    </lineage>
</organism>
<dbReference type="GO" id="GO:0005829">
    <property type="term" value="C:cytosol"/>
    <property type="evidence" value="ECO:0007669"/>
    <property type="project" value="TreeGrafter"/>
</dbReference>
<gene>
    <name evidence="8" type="ORF">DEBURN_LOCUS4157</name>
</gene>
<feature type="region of interest" description="Disordered" evidence="7">
    <location>
        <begin position="475"/>
        <end position="540"/>
    </location>
</feature>
<accession>A0A9N8WNN7</accession>
<dbReference type="InterPro" id="IPR037590">
    <property type="entry name" value="WDR24"/>
</dbReference>
<dbReference type="Gene3D" id="2.130.10.10">
    <property type="entry name" value="YVTN repeat-like/Quinoprotein amine dehydrogenase"/>
    <property type="match status" value="1"/>
</dbReference>
<dbReference type="InterPro" id="IPR020472">
    <property type="entry name" value="WD40_PAC1"/>
</dbReference>
<comment type="caution">
    <text evidence="8">The sequence shown here is derived from an EMBL/GenBank/DDBJ whole genome shotgun (WGS) entry which is preliminary data.</text>
</comment>
<evidence type="ECO:0000256" key="1">
    <source>
        <dbReference type="ARBA" id="ARBA00022574"/>
    </source>
</evidence>
<dbReference type="EMBL" id="CAJVPK010000298">
    <property type="protein sequence ID" value="CAG8490708.1"/>
    <property type="molecule type" value="Genomic_DNA"/>
</dbReference>
<keyword evidence="3" id="KW-0677">Repeat</keyword>
<dbReference type="InterPro" id="IPR019775">
    <property type="entry name" value="WD40_repeat_CS"/>
</dbReference>
<keyword evidence="2" id="KW-0479">Metal-binding</keyword>
<dbReference type="Proteomes" id="UP000789706">
    <property type="component" value="Unassembled WGS sequence"/>
</dbReference>
<dbReference type="PROSITE" id="PS50082">
    <property type="entry name" value="WD_REPEATS_2"/>
    <property type="match status" value="2"/>
</dbReference>
<evidence type="ECO:0000256" key="3">
    <source>
        <dbReference type="ARBA" id="ARBA00022737"/>
    </source>
</evidence>
<dbReference type="GO" id="GO:0016239">
    <property type="term" value="P:positive regulation of macroautophagy"/>
    <property type="evidence" value="ECO:0007669"/>
    <property type="project" value="TreeGrafter"/>
</dbReference>
<feature type="repeat" description="WD" evidence="6">
    <location>
        <begin position="233"/>
        <end position="267"/>
    </location>
</feature>
<name>A0A9N8WNN7_9GLOM</name>
<dbReference type="InterPro" id="IPR036322">
    <property type="entry name" value="WD40_repeat_dom_sf"/>
</dbReference>
<dbReference type="OrthoDB" id="60955at2759"/>
<dbReference type="InterPro" id="IPR001680">
    <property type="entry name" value="WD40_rpt"/>
</dbReference>
<feature type="region of interest" description="Disordered" evidence="7">
    <location>
        <begin position="32"/>
        <end position="55"/>
    </location>
</feature>
<dbReference type="SUPFAM" id="SSF50978">
    <property type="entry name" value="WD40 repeat-like"/>
    <property type="match status" value="1"/>
</dbReference>
<sequence length="600" mass="68935">MSELRKKWFAESKVTTPVASATNNQMSFPWGINNYEKSKTGSNNEEKQNEAGYSNNPSLHFNFSLSNTWSEQRQDISRLLLKRKLNTTFVALSASQDLTQVIIAGRDALKILRIPDWSIIDENHLRVKTNNRYSICDVKWGNNELSEHRRAVNRICFNPSQGSMLLSASHDGTMKLWDLRDPTLAKFTFEGKSEGVRDAQFNALYQYDIAAAFENGTIQKWDIRKPNVCERKFNAHVGSVLAIDWHSEGRILASGGRDKAIKIWDMSQDIRKARDVIQSMAGITRVQWRPDHPDEIASCAMMSDNRIFVWNLKRPYVSSYFFEEHRDVPTDKCFIQQDIKISCQTLGLLSKSGMGWSVYDNIAFAIDNSNEMSEDQQVFCVNKSSRSLPYSNRRTQRRIPNFEANVLCQQKTGVASLPTFDHKSFSYLAENYKISDPDIWTACEHNSKVAWEAQRFRTAQTWKIVQLLYTKEANDTTKSENTPNENENVDNFIKKSGRPNDLTEPSSDTVIDDVESSDETEDSCDDEPHPKKYSISSNDLPKNTNQVVQLEFKPLVRTSWNKEPMMTRLLDYYSEQEWFATNEHCPTGCGHLCSPKNYRT</sequence>
<feature type="repeat" description="WD" evidence="6">
    <location>
        <begin position="145"/>
        <end position="187"/>
    </location>
</feature>
<dbReference type="SMART" id="SM00320">
    <property type="entry name" value="WD40"/>
    <property type="match status" value="4"/>
</dbReference>
<evidence type="ECO:0000256" key="5">
    <source>
        <dbReference type="ARBA" id="ARBA00022833"/>
    </source>
</evidence>
<dbReference type="PANTHER" id="PTHR46200:SF1">
    <property type="entry name" value="GATOR COMPLEX PROTEIN WDR24"/>
    <property type="match status" value="1"/>
</dbReference>
<evidence type="ECO:0000313" key="8">
    <source>
        <dbReference type="EMBL" id="CAG8490708.1"/>
    </source>
</evidence>
<proteinExistence type="predicted"/>
<keyword evidence="1 6" id="KW-0853">WD repeat</keyword>
<evidence type="ECO:0000256" key="4">
    <source>
        <dbReference type="ARBA" id="ARBA00022771"/>
    </source>
</evidence>
<keyword evidence="5" id="KW-0862">Zinc</keyword>
<dbReference type="GO" id="GO:0008270">
    <property type="term" value="F:zinc ion binding"/>
    <property type="evidence" value="ECO:0007669"/>
    <property type="project" value="UniProtKB-KW"/>
</dbReference>
<feature type="compositionally biased region" description="Acidic residues" evidence="7">
    <location>
        <begin position="510"/>
        <end position="525"/>
    </location>
</feature>
<feature type="compositionally biased region" description="Basic and acidic residues" evidence="7">
    <location>
        <begin position="36"/>
        <end position="49"/>
    </location>
</feature>
<dbReference type="PRINTS" id="PR00320">
    <property type="entry name" value="GPROTEINBRPT"/>
</dbReference>